<dbReference type="AlphaFoldDB" id="A0A290Z3L3"/>
<dbReference type="Pfam" id="PF10099">
    <property type="entry name" value="RskA_C"/>
    <property type="match status" value="1"/>
</dbReference>
<comment type="subcellular location">
    <subcellularLocation>
        <location evidence="2">Cell membrane</location>
    </subcellularLocation>
    <subcellularLocation>
        <location evidence="1">Membrane</location>
        <topology evidence="1">Single-pass membrane protein</topology>
    </subcellularLocation>
</comment>
<dbReference type="Gene3D" id="1.10.10.1320">
    <property type="entry name" value="Anti-sigma factor, zinc-finger domain"/>
    <property type="match status" value="1"/>
</dbReference>
<evidence type="ECO:0000313" key="13">
    <source>
        <dbReference type="Proteomes" id="UP000218505"/>
    </source>
</evidence>
<dbReference type="GO" id="GO:0006417">
    <property type="term" value="P:regulation of translation"/>
    <property type="evidence" value="ECO:0007669"/>
    <property type="project" value="TreeGrafter"/>
</dbReference>
<evidence type="ECO:0000256" key="7">
    <source>
        <dbReference type="ARBA" id="ARBA00023136"/>
    </source>
</evidence>
<evidence type="ECO:0000256" key="4">
    <source>
        <dbReference type="ARBA" id="ARBA00022692"/>
    </source>
</evidence>
<dbReference type="PANTHER" id="PTHR37461:SF1">
    <property type="entry name" value="ANTI-SIGMA-K FACTOR RSKA"/>
    <property type="match status" value="1"/>
</dbReference>
<accession>A0A290Z3L3</accession>
<name>A0A290Z3L3_9PSEU</name>
<dbReference type="GO" id="GO:0005886">
    <property type="term" value="C:plasma membrane"/>
    <property type="evidence" value="ECO:0007669"/>
    <property type="project" value="UniProtKB-SubCell"/>
</dbReference>
<evidence type="ECO:0000259" key="11">
    <source>
        <dbReference type="Pfam" id="PF10099"/>
    </source>
</evidence>
<proteinExistence type="predicted"/>
<feature type="domain" description="Anti-sigma K factor RskA C-terminal" evidence="11">
    <location>
        <begin position="118"/>
        <end position="260"/>
    </location>
</feature>
<keyword evidence="13" id="KW-1185">Reference proteome</keyword>
<dbReference type="InterPro" id="IPR018764">
    <property type="entry name" value="RskA_C"/>
</dbReference>
<dbReference type="KEGG" id="apre:CNX65_10090"/>
<evidence type="ECO:0000256" key="10">
    <source>
        <dbReference type="ARBA" id="ARBA00030803"/>
    </source>
</evidence>
<gene>
    <name evidence="12" type="ORF">CNX65_10090</name>
</gene>
<keyword evidence="5" id="KW-1133">Transmembrane helix</keyword>
<protein>
    <recommendedName>
        <fullName evidence="10">Regulator of SigK</fullName>
    </recommendedName>
    <alternativeName>
        <fullName evidence="9">Sigma-K anti-sigma factor RskA</fullName>
    </alternativeName>
</protein>
<evidence type="ECO:0000256" key="6">
    <source>
        <dbReference type="ARBA" id="ARBA00023015"/>
    </source>
</evidence>
<dbReference type="EMBL" id="CP023445">
    <property type="protein sequence ID" value="ATE53598.1"/>
    <property type="molecule type" value="Genomic_DNA"/>
</dbReference>
<keyword evidence="8" id="KW-0804">Transcription</keyword>
<keyword evidence="6" id="KW-0805">Transcription regulation</keyword>
<evidence type="ECO:0000256" key="9">
    <source>
        <dbReference type="ARBA" id="ARBA00029829"/>
    </source>
</evidence>
<evidence type="ECO:0000256" key="2">
    <source>
        <dbReference type="ARBA" id="ARBA00004236"/>
    </source>
</evidence>
<sequence length="271" mass="27727">MDRGERRGDGGAAVTGESGRCSGEELAAGWALRALGPDEEVAFLAHLPGCARCARVVRETEEVAAAIGGALEQHDPPPRLRARLLAAVEAEPVDAPAAPSAPVAVPLRPRRPWPRLLTAAAAALVLLAGTGAAVRLSQLTDRVAEVDARAARYQRALAVATDPTASRTVLRAQSGDTRAVLLSADSDAAVLPVALPPNDGAAQVYVVWGLSTPTPAPLATFDVPGPGEAPELLSWNPEAAAHDEYAISLEPGRTAPSTPSDVVASGLVAPA</sequence>
<evidence type="ECO:0000256" key="3">
    <source>
        <dbReference type="ARBA" id="ARBA00022475"/>
    </source>
</evidence>
<evidence type="ECO:0000256" key="8">
    <source>
        <dbReference type="ARBA" id="ARBA00023163"/>
    </source>
</evidence>
<reference evidence="12" key="1">
    <citation type="submission" date="2017-09" db="EMBL/GenBank/DDBJ databases">
        <title>Complete Genome Sequence of ansamitocin-producing Bacterium Actinosynnema pretiosum X47.</title>
        <authorList>
            <person name="Cao G."/>
            <person name="Zong G."/>
            <person name="Zhong C."/>
            <person name="Fu J."/>
        </authorList>
    </citation>
    <scope>NUCLEOTIDE SEQUENCE [LARGE SCALE GENOMIC DNA]</scope>
    <source>
        <strain evidence="12">X47</strain>
    </source>
</reference>
<evidence type="ECO:0000256" key="5">
    <source>
        <dbReference type="ARBA" id="ARBA00022989"/>
    </source>
</evidence>
<dbReference type="PANTHER" id="PTHR37461">
    <property type="entry name" value="ANTI-SIGMA-K FACTOR RSKA"/>
    <property type="match status" value="1"/>
</dbReference>
<dbReference type="GO" id="GO:0016989">
    <property type="term" value="F:sigma factor antagonist activity"/>
    <property type="evidence" value="ECO:0007669"/>
    <property type="project" value="TreeGrafter"/>
</dbReference>
<evidence type="ECO:0000313" key="12">
    <source>
        <dbReference type="EMBL" id="ATE53598.1"/>
    </source>
</evidence>
<dbReference type="Proteomes" id="UP000218505">
    <property type="component" value="Chromosome"/>
</dbReference>
<keyword evidence="4" id="KW-0812">Transmembrane</keyword>
<organism evidence="12 13">
    <name type="scientific">Actinosynnema pretiosum</name>
    <dbReference type="NCBI Taxonomy" id="42197"/>
    <lineage>
        <taxon>Bacteria</taxon>
        <taxon>Bacillati</taxon>
        <taxon>Actinomycetota</taxon>
        <taxon>Actinomycetes</taxon>
        <taxon>Pseudonocardiales</taxon>
        <taxon>Pseudonocardiaceae</taxon>
        <taxon>Actinosynnema</taxon>
    </lineage>
</organism>
<dbReference type="InterPro" id="IPR041916">
    <property type="entry name" value="Anti_sigma_zinc_sf"/>
</dbReference>
<evidence type="ECO:0000256" key="1">
    <source>
        <dbReference type="ARBA" id="ARBA00004167"/>
    </source>
</evidence>
<dbReference type="InterPro" id="IPR051474">
    <property type="entry name" value="Anti-sigma-K/W_factor"/>
</dbReference>
<keyword evidence="7" id="KW-0472">Membrane</keyword>
<keyword evidence="3" id="KW-1003">Cell membrane</keyword>